<sequence>MTPWTTLLVPDILRRICEYQRGIYEDVVPFRRFLSNGATVHGTSKQAQAFESVLSPWLALYPSISRLVASYEPIKHALACHCAYTGRAGILQHLHKRYILQSVAVNLCQMAIAGQRLDVLEYLVCIGYELPRQFESVYLSWKDQAVFDFVFEHYRPLCTTNTTIYAFASSGNEDALMRLLSYVDEAQIRLMWSVAASHGHVELARTIYTASVDISDHVYQFAGSSFFSTTFQHIKNAANVGSIDGMFWIYDIANPFFSQEDRIAVVGFCLKYAVMENLWDRVWTLLEQADGRVDYPQLLACLPYFKWPQDESNARSMLSSTPALIPMFCTSWLPTIKDQAKRRLLEEELMSMAVLYHDGDRLEAREWLGDVDEYYFNAMEWLMDEYCIDKSIAHDVFQGPLGVAAMKRAIENDHIATMRLLLKYGVQIVPEYIFRRGGIRAIKFYLDKVNPEFTIPVDLLVEMASTPTNDTVFQIVHRTWRARTSITIVHTVESQCIAQAEAHGQVNIIIYLAKSFQSVHSPSEYETFLIQHVQDFYCAFNRARHGVNQLFAIWNPVLDACFNVEFILESLDSLLALTEENLKRLVSLSFVHIPTELIVQCALTNSVLAWRVFCILLDAKIKDKSSRMELQRECLVKKYEGRKFRNVPTVDGLGF</sequence>
<reference evidence="1 2" key="1">
    <citation type="submission" date="2019-07" db="EMBL/GenBank/DDBJ databases">
        <title>Genomics analysis of Aphanomyces spp. identifies a new class of oomycete effector associated with host adaptation.</title>
        <authorList>
            <person name="Gaulin E."/>
        </authorList>
    </citation>
    <scope>NUCLEOTIDE SEQUENCE [LARGE SCALE GENOMIC DNA]</scope>
    <source>
        <strain evidence="1 2">ATCC 201684</strain>
    </source>
</reference>
<comment type="caution">
    <text evidence="1">The sequence shown here is derived from an EMBL/GenBank/DDBJ whole genome shotgun (WGS) entry which is preliminary data.</text>
</comment>
<accession>A0A6G0WH00</accession>
<evidence type="ECO:0000313" key="2">
    <source>
        <dbReference type="Proteomes" id="UP000481153"/>
    </source>
</evidence>
<evidence type="ECO:0000313" key="1">
    <source>
        <dbReference type="EMBL" id="KAF0726413.1"/>
    </source>
</evidence>
<keyword evidence="2" id="KW-1185">Reference proteome</keyword>
<gene>
    <name evidence="1" type="ORF">Ae201684_015301</name>
</gene>
<dbReference type="VEuPathDB" id="FungiDB:AeMF1_004622"/>
<dbReference type="AlphaFoldDB" id="A0A6G0WH00"/>
<protein>
    <submittedName>
        <fullName evidence="1">Uncharacterized protein</fullName>
    </submittedName>
</protein>
<organism evidence="1 2">
    <name type="scientific">Aphanomyces euteiches</name>
    <dbReference type="NCBI Taxonomy" id="100861"/>
    <lineage>
        <taxon>Eukaryota</taxon>
        <taxon>Sar</taxon>
        <taxon>Stramenopiles</taxon>
        <taxon>Oomycota</taxon>
        <taxon>Saprolegniomycetes</taxon>
        <taxon>Saprolegniales</taxon>
        <taxon>Verrucalvaceae</taxon>
        <taxon>Aphanomyces</taxon>
    </lineage>
</organism>
<proteinExistence type="predicted"/>
<name>A0A6G0WH00_9STRA</name>
<dbReference type="EMBL" id="VJMJ01000216">
    <property type="protein sequence ID" value="KAF0726413.1"/>
    <property type="molecule type" value="Genomic_DNA"/>
</dbReference>
<dbReference type="Proteomes" id="UP000481153">
    <property type="component" value="Unassembled WGS sequence"/>
</dbReference>